<dbReference type="InterPro" id="IPR012902">
    <property type="entry name" value="N_methyl_site"/>
</dbReference>
<comment type="caution">
    <text evidence="3">The sequence shown here is derived from an EMBL/GenBank/DDBJ whole genome shotgun (WGS) entry which is preliminary data.</text>
</comment>
<keyword evidence="2" id="KW-1133">Transmembrane helix</keyword>
<dbReference type="RefSeq" id="WP_259376460.1">
    <property type="nucleotide sequence ID" value="NZ_JAEDAK010000018.1"/>
</dbReference>
<dbReference type="GO" id="GO:0043683">
    <property type="term" value="P:type IV pilus assembly"/>
    <property type="evidence" value="ECO:0007669"/>
    <property type="project" value="InterPro"/>
</dbReference>
<keyword evidence="1" id="KW-0488">Methylation</keyword>
<keyword evidence="2" id="KW-0812">Transmembrane</keyword>
<dbReference type="Pfam" id="PF16732">
    <property type="entry name" value="ComP_DUS"/>
    <property type="match status" value="1"/>
</dbReference>
<dbReference type="Pfam" id="PF07963">
    <property type="entry name" value="N_methyl"/>
    <property type="match status" value="1"/>
</dbReference>
<dbReference type="InterPro" id="IPR045584">
    <property type="entry name" value="Pilin-like"/>
</dbReference>
<dbReference type="NCBIfam" id="TIGR02532">
    <property type="entry name" value="IV_pilin_GFxxxE"/>
    <property type="match status" value="1"/>
</dbReference>
<dbReference type="PRINTS" id="PR00813">
    <property type="entry name" value="BCTERIALGSPG"/>
</dbReference>
<evidence type="ECO:0000256" key="2">
    <source>
        <dbReference type="SAM" id="Phobius"/>
    </source>
</evidence>
<dbReference type="Proteomes" id="UP000613266">
    <property type="component" value="Unassembled WGS sequence"/>
</dbReference>
<evidence type="ECO:0000313" key="4">
    <source>
        <dbReference type="Proteomes" id="UP000613266"/>
    </source>
</evidence>
<protein>
    <submittedName>
        <fullName evidence="3">Prepilin-type N-terminal cleavage/methylation domain-containing protein</fullName>
    </submittedName>
</protein>
<dbReference type="EMBL" id="JAEDAK010000018">
    <property type="protein sequence ID" value="MBH9579163.1"/>
    <property type="molecule type" value="Genomic_DNA"/>
</dbReference>
<dbReference type="SUPFAM" id="SSF54523">
    <property type="entry name" value="Pili subunits"/>
    <property type="match status" value="1"/>
</dbReference>
<keyword evidence="4" id="KW-1185">Reference proteome</keyword>
<reference evidence="3" key="1">
    <citation type="submission" date="2020-12" db="EMBL/GenBank/DDBJ databases">
        <title>The genome sequence of Inhella sp. 1Y17.</title>
        <authorList>
            <person name="Liu Y."/>
        </authorList>
    </citation>
    <scope>NUCLEOTIDE SEQUENCE</scope>
    <source>
        <strain evidence="3">1Y17</strain>
    </source>
</reference>
<dbReference type="GO" id="GO:0015628">
    <property type="term" value="P:protein secretion by the type II secretion system"/>
    <property type="evidence" value="ECO:0007669"/>
    <property type="project" value="InterPro"/>
</dbReference>
<dbReference type="InterPro" id="IPR031982">
    <property type="entry name" value="PilE-like"/>
</dbReference>
<evidence type="ECO:0000256" key="1">
    <source>
        <dbReference type="ARBA" id="ARBA00022481"/>
    </source>
</evidence>
<dbReference type="InterPro" id="IPR000983">
    <property type="entry name" value="Bac_GSPG_pilin"/>
</dbReference>
<feature type="transmembrane region" description="Helical" evidence="2">
    <location>
        <begin position="12"/>
        <end position="36"/>
    </location>
</feature>
<keyword evidence="2" id="KW-0472">Membrane</keyword>
<evidence type="ECO:0000313" key="3">
    <source>
        <dbReference type="EMBL" id="MBH9579163.1"/>
    </source>
</evidence>
<sequence length="151" mass="15918">MPQAPKRGHLLGFTLIELMITVVIISILAMVAYPSFMSQIRKGRRSDAVSALSAVVQAQERWRSNNPSYGTDLTSAWPTGLGLSSSSPNQYYTIALSACSPAAPATCYVATATAVAGKSQASDTGCTTLTVTFSAGTATYTPNDSNRCWAK</sequence>
<organism evidence="3 4">
    <name type="scientific">Inhella proteolytica</name>
    <dbReference type="NCBI Taxonomy" id="2795029"/>
    <lineage>
        <taxon>Bacteria</taxon>
        <taxon>Pseudomonadati</taxon>
        <taxon>Pseudomonadota</taxon>
        <taxon>Betaproteobacteria</taxon>
        <taxon>Burkholderiales</taxon>
        <taxon>Sphaerotilaceae</taxon>
        <taxon>Inhella</taxon>
    </lineage>
</organism>
<dbReference type="Gene3D" id="3.30.700.10">
    <property type="entry name" value="Glycoprotein, Type 4 Pilin"/>
    <property type="match status" value="1"/>
</dbReference>
<dbReference type="AlphaFoldDB" id="A0A931J7E7"/>
<name>A0A931J7E7_9BURK</name>
<dbReference type="GO" id="GO:0015627">
    <property type="term" value="C:type II protein secretion system complex"/>
    <property type="evidence" value="ECO:0007669"/>
    <property type="project" value="InterPro"/>
</dbReference>
<proteinExistence type="predicted"/>
<gene>
    <name evidence="3" type="ORF">I7X39_19900</name>
</gene>
<accession>A0A931J7E7</accession>